<organism evidence="4 5">
    <name type="scientific">Bagarius yarrelli</name>
    <name type="common">Goonch</name>
    <name type="synonym">Bagrus yarrelli</name>
    <dbReference type="NCBI Taxonomy" id="175774"/>
    <lineage>
        <taxon>Eukaryota</taxon>
        <taxon>Metazoa</taxon>
        <taxon>Chordata</taxon>
        <taxon>Craniata</taxon>
        <taxon>Vertebrata</taxon>
        <taxon>Euteleostomi</taxon>
        <taxon>Actinopterygii</taxon>
        <taxon>Neopterygii</taxon>
        <taxon>Teleostei</taxon>
        <taxon>Ostariophysi</taxon>
        <taxon>Siluriformes</taxon>
        <taxon>Sisoridae</taxon>
        <taxon>Sisorinae</taxon>
        <taxon>Bagarius</taxon>
    </lineage>
</organism>
<feature type="compositionally biased region" description="Basic and acidic residues" evidence="3">
    <location>
        <begin position="162"/>
        <end position="177"/>
    </location>
</feature>
<comment type="caution">
    <text evidence="4">The sequence shown here is derived from an EMBL/GenBank/DDBJ whole genome shotgun (WGS) entry which is preliminary data.</text>
</comment>
<dbReference type="PROSITE" id="PS01091">
    <property type="entry name" value="TATD_3"/>
    <property type="match status" value="1"/>
</dbReference>
<name>A0A556TR62_BAGYA</name>
<dbReference type="PANTHER" id="PTHR46363">
    <property type="entry name" value="DEOXYRIBONUCLEASE TATDN2-RELATED"/>
    <property type="match status" value="1"/>
</dbReference>
<evidence type="ECO:0000313" key="5">
    <source>
        <dbReference type="Proteomes" id="UP000319801"/>
    </source>
</evidence>
<sequence>MTNERTKVKFSWLRTAIVSPTKFQKNEVGLAWPTSWAGGASEESCKDSSPSLTPSTSSVELGELKNVELGTPQGRRDAPSKTRSAQKIQSLFSKPCRLFKNVKGPQSECDLASSAAGEKRKDRTPEEGSKVIYLRALSDAFGNRKSPHSKNCTKRATPTETLTEKPEMEGTAEHSIGEKTTSVCVQSEGGTHTPLCFLDTEEEKSVRTHTRNVILKGNDYSDWSDCEDPVHLRMFSQDDGVEQVIKCTNDEEASDAEPPALEEYNPTPIPQTSFGMPWIDLRHQRTFSWSTGRQEVFSTSKIMHKPSDPVEEMGRDFGPNQSFEQPLDSCGQPSDELCVFSPLFKHRSSCVHLRYGQTSSLADDITRRRSVGSEPLWLSDLDSLGFIDTHCHLDMLYGKLGFHGSFRRFRDNYQTSFPAEFHGCITDFCNPRITQKEAIWGHLLEEELVWGAFGCHPHFAGEYNSIHEQSILEAMRHPKTVAFGEIGLDYSHKNSTNPSQQKKVFERQLRLAVSLRKPLVIHCRNADDDLLDIMKKCVPRDHKIHRHCFTNSFSVIEPFLSEFSNLCVGFTALVTNPYAAEARDAVRKIPLDRILLETDAPYFRPRQVSTSVCRFSHPGMGIHTLKEISVLKRELFSIVLKTVRQNTTHIYGL</sequence>
<dbReference type="InterPro" id="IPR032466">
    <property type="entry name" value="Metal_Hydrolase"/>
</dbReference>
<dbReference type="CDD" id="cd01310">
    <property type="entry name" value="TatD_DNAse"/>
    <property type="match status" value="1"/>
</dbReference>
<dbReference type="GO" id="GO:0016788">
    <property type="term" value="F:hydrolase activity, acting on ester bonds"/>
    <property type="evidence" value="ECO:0007669"/>
    <property type="project" value="InterPro"/>
</dbReference>
<keyword evidence="5" id="KW-1185">Reference proteome</keyword>
<evidence type="ECO:0000313" key="4">
    <source>
        <dbReference type="EMBL" id="TSK42094.1"/>
    </source>
</evidence>
<feature type="region of interest" description="Disordered" evidence="3">
    <location>
        <begin position="143"/>
        <end position="179"/>
    </location>
</feature>
<dbReference type="Proteomes" id="UP000319801">
    <property type="component" value="Unassembled WGS sequence"/>
</dbReference>
<reference evidence="4 5" key="1">
    <citation type="journal article" date="2019" name="Genome Biol. Evol.">
        <title>Whole-Genome Sequencing of the Giant Devil Catfish, Bagarius yarrelli.</title>
        <authorList>
            <person name="Jiang W."/>
            <person name="Lv Y."/>
            <person name="Cheng L."/>
            <person name="Yang K."/>
            <person name="Chao B."/>
            <person name="Wang X."/>
            <person name="Li Y."/>
            <person name="Pan X."/>
            <person name="You X."/>
            <person name="Zhang Y."/>
            <person name="Yang J."/>
            <person name="Li J."/>
            <person name="Zhang X."/>
            <person name="Liu S."/>
            <person name="Sun C."/>
            <person name="Yang J."/>
            <person name="Shi Q."/>
        </authorList>
    </citation>
    <scope>NUCLEOTIDE SEQUENCE [LARGE SCALE GENOMIC DNA]</scope>
    <source>
        <strain evidence="4">JWS20170419001</strain>
        <tissue evidence="4">Muscle</tissue>
    </source>
</reference>
<dbReference type="AlphaFoldDB" id="A0A556TR62"/>
<evidence type="ECO:0000256" key="3">
    <source>
        <dbReference type="SAM" id="MobiDB-lite"/>
    </source>
</evidence>
<protein>
    <submittedName>
        <fullName evidence="4">Deoxyribonuclease Tat-D</fullName>
    </submittedName>
</protein>
<keyword evidence="2" id="KW-0378">Hydrolase</keyword>
<dbReference type="FunFam" id="3.20.20.140:FF:000027">
    <property type="entry name" value="putative deoxyribonuclease TATDN2"/>
    <property type="match status" value="1"/>
</dbReference>
<dbReference type="PROSITE" id="PS01137">
    <property type="entry name" value="TATD_1"/>
    <property type="match status" value="1"/>
</dbReference>
<feature type="region of interest" description="Disordered" evidence="3">
    <location>
        <begin position="107"/>
        <end position="127"/>
    </location>
</feature>
<proteinExistence type="inferred from homology"/>
<evidence type="ECO:0000256" key="1">
    <source>
        <dbReference type="ARBA" id="ARBA00009275"/>
    </source>
</evidence>
<dbReference type="OrthoDB" id="413993at2759"/>
<dbReference type="PANTHER" id="PTHR46363:SF1">
    <property type="entry name" value="DEOXYRIBONUCLEASE TATDN2-RELATED"/>
    <property type="match status" value="1"/>
</dbReference>
<dbReference type="EMBL" id="VCAZ01000012">
    <property type="protein sequence ID" value="TSK42094.1"/>
    <property type="molecule type" value="Genomic_DNA"/>
</dbReference>
<comment type="similarity">
    <text evidence="1">Belongs to the metallo-dependent hydrolases superfamily. TatD-type hydrolase family.</text>
</comment>
<dbReference type="Gene3D" id="3.20.20.140">
    <property type="entry name" value="Metal-dependent hydrolases"/>
    <property type="match status" value="1"/>
</dbReference>
<dbReference type="InterPro" id="IPR001130">
    <property type="entry name" value="TatD-like"/>
</dbReference>
<feature type="compositionally biased region" description="Basic and acidic residues" evidence="3">
    <location>
        <begin position="117"/>
        <end position="127"/>
    </location>
</feature>
<gene>
    <name evidence="4" type="ORF">Baya_4562</name>
</gene>
<feature type="compositionally biased region" description="Low complexity" evidence="3">
    <location>
        <begin position="48"/>
        <end position="58"/>
    </location>
</feature>
<dbReference type="Pfam" id="PF01026">
    <property type="entry name" value="TatD_DNase"/>
    <property type="match status" value="1"/>
</dbReference>
<dbReference type="PROSITE" id="PS01090">
    <property type="entry name" value="TATD_2"/>
    <property type="match status" value="1"/>
</dbReference>
<evidence type="ECO:0000256" key="2">
    <source>
        <dbReference type="ARBA" id="ARBA00022801"/>
    </source>
</evidence>
<dbReference type="SUPFAM" id="SSF51556">
    <property type="entry name" value="Metallo-dependent hydrolases"/>
    <property type="match status" value="1"/>
</dbReference>
<feature type="region of interest" description="Disordered" evidence="3">
    <location>
        <begin position="37"/>
        <end position="87"/>
    </location>
</feature>
<dbReference type="InterPro" id="IPR018228">
    <property type="entry name" value="DNase_TatD-rel_CS"/>
</dbReference>
<accession>A0A556TR62</accession>